<name>A0ABP7Y4X1_9ACTN</name>
<reference evidence="3" key="1">
    <citation type="journal article" date="2019" name="Int. J. Syst. Evol. Microbiol.">
        <title>The Global Catalogue of Microorganisms (GCM) 10K type strain sequencing project: providing services to taxonomists for standard genome sequencing and annotation.</title>
        <authorList>
            <consortium name="The Broad Institute Genomics Platform"/>
            <consortium name="The Broad Institute Genome Sequencing Center for Infectious Disease"/>
            <person name="Wu L."/>
            <person name="Ma J."/>
        </authorList>
    </citation>
    <scope>NUCLEOTIDE SEQUENCE [LARGE SCALE GENOMIC DNA]</scope>
    <source>
        <strain evidence="3">JCM 16703</strain>
    </source>
</reference>
<sequence length="157" mass="17360">MRRAITLGTIAVALAVFLLSPRFGRAVTVHNYRPDLPPDSLVSCWPLPDGLRLPFAYQVRRDRLVGPPGAERRELLVQFDQIDPVTAHRRLADAVRAARAPVRFVVRPLPLPPDQAERYVVRGTVLLDLPPSRPAETPACASPYTTKDFPPGLETAP</sequence>
<keyword evidence="3" id="KW-1185">Reference proteome</keyword>
<evidence type="ECO:0000256" key="1">
    <source>
        <dbReference type="SAM" id="MobiDB-lite"/>
    </source>
</evidence>
<evidence type="ECO:0000313" key="2">
    <source>
        <dbReference type="EMBL" id="GAA4130316.1"/>
    </source>
</evidence>
<proteinExistence type="predicted"/>
<accession>A0ABP7Y4X1</accession>
<feature type="region of interest" description="Disordered" evidence="1">
    <location>
        <begin position="134"/>
        <end position="157"/>
    </location>
</feature>
<dbReference type="EMBL" id="BAAAZH010000037">
    <property type="protein sequence ID" value="GAA4130316.1"/>
    <property type="molecule type" value="Genomic_DNA"/>
</dbReference>
<organism evidence="2 3">
    <name type="scientific">Nocardioides fonticola</name>
    <dbReference type="NCBI Taxonomy" id="450363"/>
    <lineage>
        <taxon>Bacteria</taxon>
        <taxon>Bacillati</taxon>
        <taxon>Actinomycetota</taxon>
        <taxon>Actinomycetes</taxon>
        <taxon>Propionibacteriales</taxon>
        <taxon>Nocardioidaceae</taxon>
        <taxon>Nocardioides</taxon>
    </lineage>
</organism>
<protein>
    <submittedName>
        <fullName evidence="2">Uncharacterized protein</fullName>
    </submittedName>
</protein>
<dbReference type="RefSeq" id="WP_344735691.1">
    <property type="nucleotide sequence ID" value="NZ_BAAAZH010000037.1"/>
</dbReference>
<comment type="caution">
    <text evidence="2">The sequence shown here is derived from an EMBL/GenBank/DDBJ whole genome shotgun (WGS) entry which is preliminary data.</text>
</comment>
<dbReference type="Proteomes" id="UP001501495">
    <property type="component" value="Unassembled WGS sequence"/>
</dbReference>
<gene>
    <name evidence="2" type="ORF">GCM10022215_43840</name>
</gene>
<evidence type="ECO:0000313" key="3">
    <source>
        <dbReference type="Proteomes" id="UP001501495"/>
    </source>
</evidence>